<dbReference type="PANTHER" id="PTHR23354:SF62">
    <property type="entry name" value="MUSTARD, ISOFORM V"/>
    <property type="match status" value="1"/>
</dbReference>
<dbReference type="OrthoDB" id="26679at2759"/>
<sequence length="328" mass="36155">MEEVFGSFWRDVLGDSDDEDDEDESYVRIRRPSRDDARAVPVSAPGSDELSDITRKSFRGVVAASEAREGTTGGTEVDVLYRRRDGTAASARVRAEDGHDGFLGKVLKSWTAAMADETPEEVEMKARERAKVRAEETEARRRKRRGASALAATSERVTKSELKRSASSDIMSAEQMETLREALPAMCRMREWTLTYSTKRDGISLKSLYRRSSGKENTVLVVSDSGGAIFGAFCTEAWKLHSRYVGTGESFVFSLAPEGMKYAWSGENDYFMLGAADSLSVGGGSAHAIRLEEDLLQGSSGECETFDSPPLASSDMFRVSRIELWSLD</sequence>
<gene>
    <name evidence="7" type="ORF">OT_ostta03g04760</name>
</gene>
<dbReference type="GeneID" id="9833068"/>
<dbReference type="SMART" id="SM00584">
    <property type="entry name" value="TLDc"/>
    <property type="match status" value="1"/>
</dbReference>
<feature type="region of interest" description="Disordered" evidence="5">
    <location>
        <begin position="127"/>
        <end position="169"/>
    </location>
</feature>
<protein>
    <recommendedName>
        <fullName evidence="4">Oxidation resistance protein 1</fullName>
    </recommendedName>
</protein>
<dbReference type="PANTHER" id="PTHR23354">
    <property type="entry name" value="NUCLEOLAR PROTEIN 7/ESTROGEN RECEPTOR COACTIVATOR-RELATED"/>
    <property type="match status" value="1"/>
</dbReference>
<evidence type="ECO:0000313" key="8">
    <source>
        <dbReference type="Proteomes" id="UP000009170"/>
    </source>
</evidence>
<evidence type="ECO:0000256" key="2">
    <source>
        <dbReference type="ARBA" id="ARBA00009540"/>
    </source>
</evidence>
<name>A0A090M3M6_OSTTA</name>
<dbReference type="InParanoid" id="A0A090M3M6"/>
<organism evidence="7 8">
    <name type="scientific">Ostreococcus tauri</name>
    <name type="common">Marine green alga</name>
    <dbReference type="NCBI Taxonomy" id="70448"/>
    <lineage>
        <taxon>Eukaryota</taxon>
        <taxon>Viridiplantae</taxon>
        <taxon>Chlorophyta</taxon>
        <taxon>Mamiellophyceae</taxon>
        <taxon>Mamiellales</taxon>
        <taxon>Bathycoccaceae</taxon>
        <taxon>Ostreococcus</taxon>
    </lineage>
</organism>
<evidence type="ECO:0000256" key="4">
    <source>
        <dbReference type="ARBA" id="ARBA00040604"/>
    </source>
</evidence>
<dbReference type="AlphaFoldDB" id="A0A090M3M6"/>
<evidence type="ECO:0000259" key="6">
    <source>
        <dbReference type="PROSITE" id="PS51886"/>
    </source>
</evidence>
<keyword evidence="3" id="KW-0496">Mitochondrion</keyword>
<dbReference type="InterPro" id="IPR006571">
    <property type="entry name" value="TLDc_dom"/>
</dbReference>
<feature type="compositionally biased region" description="Basic and acidic residues" evidence="5">
    <location>
        <begin position="127"/>
        <end position="139"/>
    </location>
</feature>
<evidence type="ECO:0000256" key="3">
    <source>
        <dbReference type="ARBA" id="ARBA00023128"/>
    </source>
</evidence>
<dbReference type="RefSeq" id="XP_022838600.1">
    <property type="nucleotide sequence ID" value="XM_022984878.1"/>
</dbReference>
<evidence type="ECO:0000313" key="7">
    <source>
        <dbReference type="EMBL" id="CEF97287.1"/>
    </source>
</evidence>
<keyword evidence="8" id="KW-1185">Reference proteome</keyword>
<reference evidence="7 8" key="2">
    <citation type="journal article" date="2014" name="BMC Genomics">
        <title>An improved genome of the model marine alga Ostreococcus tauri unfolds by assessing Illumina de novo assemblies.</title>
        <authorList>
            <person name="Blanc-Mathieu R."/>
            <person name="Verhelst B."/>
            <person name="Derelle E."/>
            <person name="Rombauts S."/>
            <person name="Bouget F.Y."/>
            <person name="Carre I."/>
            <person name="Chateau A."/>
            <person name="Eyre-Walker A."/>
            <person name="Grimsley N."/>
            <person name="Moreau H."/>
            <person name="Piegu B."/>
            <person name="Rivals E."/>
            <person name="Schackwitz W."/>
            <person name="Van de Peer Y."/>
            <person name="Piganeau G."/>
        </authorList>
    </citation>
    <scope>NUCLEOTIDE SEQUENCE [LARGE SCALE GENOMIC DNA]</scope>
    <source>
        <strain evidence="8">OTTH 0595 / CCAP 157/2 / RCC745</strain>
    </source>
</reference>
<dbReference type="EMBL" id="CAID01000003">
    <property type="protein sequence ID" value="CEF97287.1"/>
    <property type="molecule type" value="Genomic_DNA"/>
</dbReference>
<feature type="compositionally biased region" description="Basic and acidic residues" evidence="5">
    <location>
        <begin position="156"/>
        <end position="166"/>
    </location>
</feature>
<comment type="similarity">
    <text evidence="2">Belongs to the OXR1 family.</text>
</comment>
<feature type="region of interest" description="Disordered" evidence="5">
    <location>
        <begin position="1"/>
        <end position="55"/>
    </location>
</feature>
<accession>A0A090M3M6</accession>
<comment type="subcellular location">
    <subcellularLocation>
        <location evidence="1">Mitochondrion</location>
    </subcellularLocation>
</comment>
<dbReference type="GO" id="GO:0005739">
    <property type="term" value="C:mitochondrion"/>
    <property type="evidence" value="ECO:0007669"/>
    <property type="project" value="UniProtKB-SubCell"/>
</dbReference>
<dbReference type="Pfam" id="PF07534">
    <property type="entry name" value="TLD"/>
    <property type="match status" value="1"/>
</dbReference>
<feature type="compositionally biased region" description="Acidic residues" evidence="5">
    <location>
        <begin position="14"/>
        <end position="24"/>
    </location>
</feature>
<feature type="domain" description="TLDc" evidence="6">
    <location>
        <begin position="169"/>
        <end position="328"/>
    </location>
</feature>
<dbReference type="PROSITE" id="PS51886">
    <property type="entry name" value="TLDC"/>
    <property type="match status" value="1"/>
</dbReference>
<dbReference type="Proteomes" id="UP000009170">
    <property type="component" value="Unassembled WGS sequence"/>
</dbReference>
<dbReference type="KEGG" id="ota:OT_ostta03g04760"/>
<evidence type="ECO:0000256" key="1">
    <source>
        <dbReference type="ARBA" id="ARBA00004173"/>
    </source>
</evidence>
<evidence type="ECO:0000256" key="5">
    <source>
        <dbReference type="SAM" id="MobiDB-lite"/>
    </source>
</evidence>
<reference evidence="8" key="1">
    <citation type="journal article" date="2006" name="Proc. Natl. Acad. Sci. U.S.A.">
        <title>Genome analysis of the smallest free-living eukaryote Ostreococcus tauri unveils many unique features.</title>
        <authorList>
            <person name="Derelle E."/>
            <person name="Ferraz C."/>
            <person name="Rombauts S."/>
            <person name="Rouze P."/>
            <person name="Worden A.Z."/>
            <person name="Robbens S."/>
            <person name="Partensky F."/>
            <person name="Degroeve S."/>
            <person name="Echeynie S."/>
            <person name="Cooke R."/>
            <person name="Saeys Y."/>
            <person name="Wuyts J."/>
            <person name="Jabbari K."/>
            <person name="Bowler C."/>
            <person name="Panaud O."/>
            <person name="Piegu B."/>
            <person name="Ball S.G."/>
            <person name="Ral J.-P."/>
            <person name="Bouget F.-Y."/>
            <person name="Piganeau G."/>
            <person name="De Baets B."/>
            <person name="Picard A."/>
            <person name="Delseny M."/>
            <person name="Demaille J."/>
            <person name="Van de Peer Y."/>
            <person name="Moreau H."/>
        </authorList>
    </citation>
    <scope>NUCLEOTIDE SEQUENCE [LARGE SCALE GENOMIC DNA]</scope>
    <source>
        <strain evidence="8">OTTH 0595 / CCAP 157/2 / RCC745</strain>
    </source>
</reference>
<proteinExistence type="inferred from homology"/>
<comment type="caution">
    <text evidence="7">The sequence shown here is derived from an EMBL/GenBank/DDBJ whole genome shotgun (WGS) entry which is preliminary data.</text>
</comment>